<dbReference type="Proteomes" id="UP001604277">
    <property type="component" value="Unassembled WGS sequence"/>
</dbReference>
<dbReference type="PANTHER" id="PTHR35283:SF3">
    <property type="entry name" value="T12C22.21 PROTEIN"/>
    <property type="match status" value="1"/>
</dbReference>
<dbReference type="AlphaFoldDB" id="A0ABD1RPX1"/>
<dbReference type="PANTHER" id="PTHR35283">
    <property type="entry name" value="T12C22.21 PROTEIN"/>
    <property type="match status" value="1"/>
</dbReference>
<dbReference type="EMBL" id="JBFOLJ010000012">
    <property type="protein sequence ID" value="KAL2489114.1"/>
    <property type="molecule type" value="Genomic_DNA"/>
</dbReference>
<name>A0ABD1RPX1_9LAMI</name>
<comment type="caution">
    <text evidence="2">The sequence shown here is derived from an EMBL/GenBank/DDBJ whole genome shotgun (WGS) entry which is preliminary data.</text>
</comment>
<feature type="region of interest" description="Disordered" evidence="1">
    <location>
        <begin position="320"/>
        <end position="355"/>
    </location>
</feature>
<feature type="region of interest" description="Disordered" evidence="1">
    <location>
        <begin position="53"/>
        <end position="80"/>
    </location>
</feature>
<keyword evidence="3" id="KW-1185">Reference proteome</keyword>
<reference evidence="3" key="1">
    <citation type="submission" date="2024-07" db="EMBL/GenBank/DDBJ databases">
        <title>Two chromosome-level genome assemblies of Korean endemic species Abeliophyllum distichum and Forsythia ovata (Oleaceae).</title>
        <authorList>
            <person name="Jang H."/>
        </authorList>
    </citation>
    <scope>NUCLEOTIDE SEQUENCE [LARGE SCALE GENOMIC DNA]</scope>
</reference>
<dbReference type="Pfam" id="PF11255">
    <property type="entry name" value="DUF3054"/>
    <property type="match status" value="1"/>
</dbReference>
<protein>
    <submittedName>
        <fullName evidence="2">Uncharacterized protein</fullName>
    </submittedName>
</protein>
<gene>
    <name evidence="2" type="ORF">Fot_42406</name>
</gene>
<feature type="compositionally biased region" description="Low complexity" evidence="1">
    <location>
        <begin position="53"/>
        <end position="77"/>
    </location>
</feature>
<organism evidence="2 3">
    <name type="scientific">Forsythia ovata</name>
    <dbReference type="NCBI Taxonomy" id="205694"/>
    <lineage>
        <taxon>Eukaryota</taxon>
        <taxon>Viridiplantae</taxon>
        <taxon>Streptophyta</taxon>
        <taxon>Embryophyta</taxon>
        <taxon>Tracheophyta</taxon>
        <taxon>Spermatophyta</taxon>
        <taxon>Magnoliopsida</taxon>
        <taxon>eudicotyledons</taxon>
        <taxon>Gunneridae</taxon>
        <taxon>Pentapetalae</taxon>
        <taxon>asterids</taxon>
        <taxon>lamiids</taxon>
        <taxon>Lamiales</taxon>
        <taxon>Oleaceae</taxon>
        <taxon>Forsythieae</taxon>
        <taxon>Forsythia</taxon>
    </lineage>
</organism>
<sequence>MVPLLTQAPAGGALISATQPSSLKFTHPIPPLFSKRRPNFSRQNRLLKRLTLANSADPSGSGPSAATKPSPATASTSFNGEDPISIVGQENVPLEGVIQFEKPNSDSRLTKWGRVTLLAGGDVAALLLFSAIGRFSHGFSVFDLETLKTADPFVAGWFLSAYFLGGYGEDGRGMNGLWNAVTAAAKSWSLGIPLGIIIRAITIGHTPPTNFILVTMGSTAVLLIGWRALLFSILPNNKAKKNDVYKRGSPFELFELIQIIRYQCSKAQHKAWGVVDNISPPPPVPSAASVPGITILQTPETMVGSSSSISVAPVVTSEVPSTSSPVGPAHLSENSRQSGQRKAETGGRKGDELDPTILGKLLSPTAIAAASVHKYWTSAFEKATDNAELIELLKLTEMYTSQSHVLNCELYKVLAMKVDELHSTIGGDEDVNALRSENKYLRERLAISEDVRARAIYDVTKAKRIHVQAQKKAKSQLRSCQNMIHAKDKELTEALSDLLRAQDLLANLGVPGYADPKNIVQIVPTIDILTFSPSPTPFFAQNILSVHCHPKFAINSHSQHESRQFERVISSISSTHFLLYHRHENKHMASIGFSKNGKWLGIAKH</sequence>
<proteinExistence type="predicted"/>
<feature type="compositionally biased region" description="Basic and acidic residues" evidence="1">
    <location>
        <begin position="341"/>
        <end position="352"/>
    </location>
</feature>
<evidence type="ECO:0000313" key="2">
    <source>
        <dbReference type="EMBL" id="KAL2489114.1"/>
    </source>
</evidence>
<dbReference type="InterPro" id="IPR021414">
    <property type="entry name" value="DUF3054"/>
</dbReference>
<evidence type="ECO:0000313" key="3">
    <source>
        <dbReference type="Proteomes" id="UP001604277"/>
    </source>
</evidence>
<evidence type="ECO:0000256" key="1">
    <source>
        <dbReference type="SAM" id="MobiDB-lite"/>
    </source>
</evidence>
<accession>A0ABD1RPX1</accession>